<keyword evidence="1" id="KW-1133">Transmembrane helix</keyword>
<dbReference type="EMBL" id="FQZS01000015">
    <property type="protein sequence ID" value="SHJ07999.1"/>
    <property type="molecule type" value="Genomic_DNA"/>
</dbReference>
<feature type="transmembrane region" description="Helical" evidence="1">
    <location>
        <begin position="392"/>
        <end position="413"/>
    </location>
</feature>
<evidence type="ECO:0000256" key="1">
    <source>
        <dbReference type="SAM" id="Phobius"/>
    </source>
</evidence>
<dbReference type="SUPFAM" id="SSF52317">
    <property type="entry name" value="Class I glutamine amidotransferase-like"/>
    <property type="match status" value="1"/>
</dbReference>
<dbReference type="AlphaFoldDB" id="A0A1M6GDQ5"/>
<reference evidence="2 3" key="1">
    <citation type="submission" date="2016-11" db="EMBL/GenBank/DDBJ databases">
        <authorList>
            <person name="Jaros S."/>
            <person name="Januszkiewicz K."/>
            <person name="Wedrychowicz H."/>
        </authorList>
    </citation>
    <scope>NUCLEOTIDE SEQUENCE [LARGE SCALE GENOMIC DNA]</scope>
    <source>
        <strain evidence="2 3">DSM 19022</strain>
    </source>
</reference>
<name>A0A1M6GDQ5_9FIRM</name>
<dbReference type="InterPro" id="IPR029062">
    <property type="entry name" value="Class_I_gatase-like"/>
</dbReference>
<keyword evidence="1" id="KW-0472">Membrane</keyword>
<organism evidence="2 3">
    <name type="scientific">Lutispora thermophila DSM 19022</name>
    <dbReference type="NCBI Taxonomy" id="1122184"/>
    <lineage>
        <taxon>Bacteria</taxon>
        <taxon>Bacillati</taxon>
        <taxon>Bacillota</taxon>
        <taxon>Clostridia</taxon>
        <taxon>Lutisporales</taxon>
        <taxon>Lutisporaceae</taxon>
        <taxon>Lutispora</taxon>
    </lineage>
</organism>
<dbReference type="OrthoDB" id="137965at2"/>
<accession>A0A1M6GDQ5</accession>
<dbReference type="RefSeq" id="WP_073026371.1">
    <property type="nucleotide sequence ID" value="NZ_FQZS01000015.1"/>
</dbReference>
<keyword evidence="3" id="KW-1185">Reference proteome</keyword>
<keyword evidence="1" id="KW-0812">Transmembrane</keyword>
<gene>
    <name evidence="2" type="ORF">SAMN02745176_02326</name>
</gene>
<sequence length="797" mass="89987">MKKWIIALFTSLLLICGMLPVFGDGEDINISTEIGFDKVYRANFLTPITITVENNMKDIDGEIQIEIPSSFGSAGVDRVNVYAIAINHPKNTTKKYTMNIPIPSSLLSTKLRIVEGKKTLIEQNIRTDLGIANNVMLAGIMSDNSTNLNYLNGFTFQSLQGNVSVRNVNLNEENFSEDMDVMRAFNVIFMNDYDSSKLSDDQYNTLKRWVEQGGFLVIGTGPNGSKTLSAFRDDFITGERGGLVSVSGKKLGEMISRDFNEPMEVMDIKLAKGAKILEQDGIALAQYIDKNRGRILVLSFDMGLEPLSSWNMNRTFMEVLVQRAAPSIYTGQFFEKYMAVNEHNNYLMTRALKIIPEISLPNHKIIIALLVLYIILAAPVSYIILKKRDRRELMWAVVPMLSVAFMIVIYFMGFGTRLSGPVFNKISIIYGGEDGSLTSRSFGGVLSPKNTNLFIEGLDETDVKPFLTQSDYYNSYPTWNENRKIDTKIMLSPKSSIEVHDVGAWTMKTFSLDNDKEIKGEIHSEISYVDSGFRGFIENNTDLDLEDCYIITSSECLPIGDIKSGERKEITGKTNRYYGDRRDLLDSLYDISNPKYEGFNLSEEELFKIREIYQKRFALNYYLDNYASPSVEGVKFLGWSSKSIGGNVKINGKEVKTYEKSLLITDIKLMAQSGEEIELPWGYVNPVVKRSLVKGGYESYDDIIHNATGTVEVAFNIIEDVIPERISLNNDGIEANIKQYIWNVEKNQWDSGDFSGYVIEGDDLGKYLDNNNSLLLKYELSDNDLKLPQIKVKGRVK</sequence>
<dbReference type="Gene3D" id="3.40.50.880">
    <property type="match status" value="1"/>
</dbReference>
<evidence type="ECO:0000313" key="3">
    <source>
        <dbReference type="Proteomes" id="UP000184442"/>
    </source>
</evidence>
<proteinExistence type="predicted"/>
<protein>
    <submittedName>
        <fullName evidence="2">Uncharacterized protein</fullName>
    </submittedName>
</protein>
<dbReference type="Proteomes" id="UP000184442">
    <property type="component" value="Unassembled WGS sequence"/>
</dbReference>
<evidence type="ECO:0000313" key="2">
    <source>
        <dbReference type="EMBL" id="SHJ07999.1"/>
    </source>
</evidence>
<feature type="transmembrane region" description="Helical" evidence="1">
    <location>
        <begin position="365"/>
        <end position="385"/>
    </location>
</feature>
<dbReference type="STRING" id="1122184.SAMN02745176_02326"/>